<proteinExistence type="predicted"/>
<accession>A0A645BUL4</accession>
<reference evidence="1" key="1">
    <citation type="submission" date="2019-08" db="EMBL/GenBank/DDBJ databases">
        <authorList>
            <person name="Kucharzyk K."/>
            <person name="Murdoch R.W."/>
            <person name="Higgins S."/>
            <person name="Loffler F."/>
        </authorList>
    </citation>
    <scope>NUCLEOTIDE SEQUENCE</scope>
</reference>
<organism evidence="1">
    <name type="scientific">bioreactor metagenome</name>
    <dbReference type="NCBI Taxonomy" id="1076179"/>
    <lineage>
        <taxon>unclassified sequences</taxon>
        <taxon>metagenomes</taxon>
        <taxon>ecological metagenomes</taxon>
    </lineage>
</organism>
<name>A0A645BUL4_9ZZZZ</name>
<comment type="caution">
    <text evidence="1">The sequence shown here is derived from an EMBL/GenBank/DDBJ whole genome shotgun (WGS) entry which is preliminary data.</text>
</comment>
<protein>
    <submittedName>
        <fullName evidence="1">Uncharacterized protein</fullName>
    </submittedName>
</protein>
<sequence>MKIIFDGLIPGKARHEWGKLIFYACGFQRSKTFSSENSELVQLLLHCSAIIFELIRPCKIEKIHQENHKLRNFSAIHFGTPFYVLN</sequence>
<dbReference type="AlphaFoldDB" id="A0A645BUL4"/>
<evidence type="ECO:0000313" key="1">
    <source>
        <dbReference type="EMBL" id="MPM69116.1"/>
    </source>
</evidence>
<dbReference type="EMBL" id="VSSQ01022657">
    <property type="protein sequence ID" value="MPM69116.1"/>
    <property type="molecule type" value="Genomic_DNA"/>
</dbReference>
<gene>
    <name evidence="1" type="ORF">SDC9_116060</name>
</gene>